<dbReference type="PANTHER" id="PTHR11413:SF125">
    <property type="entry name" value="CYSTEINE PROTEINASE INHIBITOR"/>
    <property type="match status" value="1"/>
</dbReference>
<dbReference type="Gramene" id="rna-AYBTSS11_LOCUS23212">
    <property type="protein sequence ID" value="CAJ1971213.1"/>
    <property type="gene ID" value="gene-AYBTSS11_LOCUS23212"/>
</dbReference>
<dbReference type="InterPro" id="IPR046350">
    <property type="entry name" value="Cystatin_sf"/>
</dbReference>
<dbReference type="EMBL" id="OY731405">
    <property type="protein sequence ID" value="CAJ1971213.1"/>
    <property type="molecule type" value="Genomic_DNA"/>
</dbReference>
<dbReference type="PANTHER" id="PTHR11413">
    <property type="entry name" value="CYSTATIN FAMILY MEMBER"/>
    <property type="match status" value="1"/>
</dbReference>
<reference evidence="5" key="1">
    <citation type="submission" date="2023-10" db="EMBL/GenBank/DDBJ databases">
        <authorList>
            <person name="Domelevo Entfellner J.-B."/>
        </authorList>
    </citation>
    <scope>NUCLEOTIDE SEQUENCE</scope>
</reference>
<dbReference type="InterPro" id="IPR000010">
    <property type="entry name" value="Cystatin_dom"/>
</dbReference>
<dbReference type="GO" id="GO:0004869">
    <property type="term" value="F:cysteine-type endopeptidase inhibitor activity"/>
    <property type="evidence" value="ECO:0007669"/>
    <property type="project" value="UniProtKB-KW"/>
</dbReference>
<dbReference type="Gene3D" id="3.10.450.10">
    <property type="match status" value="2"/>
</dbReference>
<dbReference type="SMART" id="SM00043">
    <property type="entry name" value="CY"/>
    <property type="match status" value="2"/>
</dbReference>
<gene>
    <name evidence="5" type="ORF">AYBTSS11_LOCUS23212</name>
</gene>
<dbReference type="Pfam" id="PF00031">
    <property type="entry name" value="Cystatin"/>
    <property type="match status" value="1"/>
</dbReference>
<evidence type="ECO:0000259" key="4">
    <source>
        <dbReference type="SMART" id="SM00043"/>
    </source>
</evidence>
<dbReference type="CDD" id="cd00042">
    <property type="entry name" value="CY"/>
    <property type="match status" value="2"/>
</dbReference>
<dbReference type="SUPFAM" id="SSF54403">
    <property type="entry name" value="Cystatin/monellin"/>
    <property type="match status" value="2"/>
</dbReference>
<comment type="similarity">
    <text evidence="3">Belongs to the cystatin family. Phytocystatin subfamily.</text>
</comment>
<proteinExistence type="inferred from homology"/>
<dbReference type="AlphaFoldDB" id="A0AA86VRZ7"/>
<evidence type="ECO:0000256" key="3">
    <source>
        <dbReference type="RuleBase" id="RU362130"/>
    </source>
</evidence>
<evidence type="ECO:0000313" key="6">
    <source>
        <dbReference type="Proteomes" id="UP001189624"/>
    </source>
</evidence>
<dbReference type="Proteomes" id="UP001189624">
    <property type="component" value="Chromosome 8"/>
</dbReference>
<evidence type="ECO:0000256" key="2">
    <source>
        <dbReference type="ARBA" id="ARBA00022704"/>
    </source>
</evidence>
<feature type="domain" description="Cystatin" evidence="4">
    <location>
        <begin position="166"/>
        <end position="252"/>
    </location>
</feature>
<accession>A0AA86VRZ7</accession>
<evidence type="ECO:0000256" key="1">
    <source>
        <dbReference type="ARBA" id="ARBA00022690"/>
    </source>
</evidence>
<keyword evidence="6" id="KW-1185">Reference proteome</keyword>
<keyword evidence="1 3" id="KW-0646">Protease inhibitor</keyword>
<dbReference type="InterPro" id="IPR027214">
    <property type="entry name" value="Cystatin"/>
</dbReference>
<feature type="domain" description="Cystatin" evidence="4">
    <location>
        <begin position="24"/>
        <end position="110"/>
    </location>
</feature>
<organism evidence="5 6">
    <name type="scientific">Sphenostylis stenocarpa</name>
    <dbReference type="NCBI Taxonomy" id="92480"/>
    <lineage>
        <taxon>Eukaryota</taxon>
        <taxon>Viridiplantae</taxon>
        <taxon>Streptophyta</taxon>
        <taxon>Embryophyta</taxon>
        <taxon>Tracheophyta</taxon>
        <taxon>Spermatophyta</taxon>
        <taxon>Magnoliopsida</taxon>
        <taxon>eudicotyledons</taxon>
        <taxon>Gunneridae</taxon>
        <taxon>Pentapetalae</taxon>
        <taxon>rosids</taxon>
        <taxon>fabids</taxon>
        <taxon>Fabales</taxon>
        <taxon>Fabaceae</taxon>
        <taxon>Papilionoideae</taxon>
        <taxon>50 kb inversion clade</taxon>
        <taxon>NPAAA clade</taxon>
        <taxon>indigoferoid/millettioid clade</taxon>
        <taxon>Phaseoleae</taxon>
        <taxon>Sphenostylis</taxon>
    </lineage>
</organism>
<name>A0AA86VRZ7_9FABA</name>
<sequence>MTFKAKSKNELLEFHVLISDGTTLTTGQIFDVPANTVEIENVARFAVDQYNKIGRANLVFVRAIHAKKQVVHGFNYFITLEAKDGDIIKVYETKVWAFSNSKELLEFHVLVRNDTTLTKTGQIFYVPADTKGGEITRKYGTKVWEFMNSEQLLKFHILVGNDTTLPKAGQIVDVPVNTVEIENVARFAVDQYNKNAHANLVFVRTIHAWKQVVKGFNYFINLLAKDGEIINLYETKVWEFSNSKELLEFKLVACKSCGHEGSDIAPQKCSIKVHEEKSCDTMRRETRYESD</sequence>
<keyword evidence="2 3" id="KW-0789">Thiol protease inhibitor</keyword>
<evidence type="ECO:0000313" key="5">
    <source>
        <dbReference type="EMBL" id="CAJ1971213.1"/>
    </source>
</evidence>
<protein>
    <recommendedName>
        <fullName evidence="3">Cysteine proteinase inhibitor</fullName>
    </recommendedName>
</protein>
<dbReference type="Pfam" id="PF16845">
    <property type="entry name" value="SQAPI"/>
    <property type="match status" value="1"/>
</dbReference>